<dbReference type="Pfam" id="PF13193">
    <property type="entry name" value="AMP-binding_C"/>
    <property type="match status" value="1"/>
</dbReference>
<dbReference type="InterPro" id="IPR045851">
    <property type="entry name" value="AMP-bd_C_sf"/>
</dbReference>
<reference evidence="3 4" key="1">
    <citation type="journal article" date="2013" name="ISME J.">
        <title>Metabolic model for the filamentous 'Candidatus Microthrix parvicella' based on genomic and metagenomic analyses.</title>
        <authorList>
            <person name="Jon McIlroy S."/>
            <person name="Kristiansen R."/>
            <person name="Albertsen M."/>
            <person name="Michael Karst S."/>
            <person name="Rossetti S."/>
            <person name="Lund Nielsen J."/>
            <person name="Tandoi V."/>
            <person name="James Seviour R."/>
            <person name="Nielsen P.H."/>
        </authorList>
    </citation>
    <scope>NUCLEOTIDE SEQUENCE [LARGE SCALE GENOMIC DNA]</scope>
    <source>
        <strain evidence="3 4">RN1</strain>
    </source>
</reference>
<dbReference type="Gene3D" id="3.30.300.30">
    <property type="match status" value="1"/>
</dbReference>
<evidence type="ECO:0000313" key="4">
    <source>
        <dbReference type="Proteomes" id="UP000018291"/>
    </source>
</evidence>
<dbReference type="PANTHER" id="PTHR43767:SF1">
    <property type="entry name" value="NONRIBOSOMAL PEPTIDE SYNTHASE PES1 (EUROFUNG)-RELATED"/>
    <property type="match status" value="1"/>
</dbReference>
<dbReference type="InterPro" id="IPR050237">
    <property type="entry name" value="ATP-dep_AMP-bd_enzyme"/>
</dbReference>
<dbReference type="GO" id="GO:0016878">
    <property type="term" value="F:acid-thiol ligase activity"/>
    <property type="evidence" value="ECO:0007669"/>
    <property type="project" value="UniProtKB-ARBA"/>
</dbReference>
<dbReference type="EC" id="6.2.1.-" evidence="3"/>
<dbReference type="RefSeq" id="WP_012224437.1">
    <property type="nucleotide sequence ID" value="NZ_HG422565.1"/>
</dbReference>
<accession>R4YWX2</accession>
<evidence type="ECO:0000259" key="1">
    <source>
        <dbReference type="Pfam" id="PF00501"/>
    </source>
</evidence>
<dbReference type="Proteomes" id="UP000018291">
    <property type="component" value="Unassembled WGS sequence"/>
</dbReference>
<dbReference type="AlphaFoldDB" id="R4YWX2"/>
<dbReference type="HOGENOM" id="CLU_000022_59_0_11"/>
<protein>
    <submittedName>
        <fullName evidence="3">Putative AMP-dependent synthetase and ligase</fullName>
        <ecNumber evidence="3">6.2.1.-</ecNumber>
    </submittedName>
</protein>
<gene>
    <name evidence="3" type="ORF">BN381_130317</name>
</gene>
<feature type="domain" description="AMP-dependent synthetase/ligase" evidence="1">
    <location>
        <begin position="30"/>
        <end position="393"/>
    </location>
</feature>
<feature type="domain" description="AMP-binding enzyme C-terminal" evidence="2">
    <location>
        <begin position="444"/>
        <end position="522"/>
    </location>
</feature>
<dbReference type="PANTHER" id="PTHR43767">
    <property type="entry name" value="LONG-CHAIN-FATTY-ACID--COA LIGASE"/>
    <property type="match status" value="1"/>
</dbReference>
<proteinExistence type="predicted"/>
<keyword evidence="3" id="KW-0436">Ligase</keyword>
<dbReference type="Gene3D" id="3.40.50.12780">
    <property type="entry name" value="N-terminal domain of ligase-like"/>
    <property type="match status" value="1"/>
</dbReference>
<organism evidence="3 4">
    <name type="scientific">Candidatus Neomicrothrix parvicella RN1</name>
    <dbReference type="NCBI Taxonomy" id="1229780"/>
    <lineage>
        <taxon>Bacteria</taxon>
        <taxon>Bacillati</taxon>
        <taxon>Actinomycetota</taxon>
        <taxon>Acidimicrobiia</taxon>
        <taxon>Acidimicrobiales</taxon>
        <taxon>Microthrixaceae</taxon>
        <taxon>Candidatus Neomicrothrix</taxon>
    </lineage>
</organism>
<evidence type="ECO:0000259" key="2">
    <source>
        <dbReference type="Pfam" id="PF13193"/>
    </source>
</evidence>
<dbReference type="InterPro" id="IPR000873">
    <property type="entry name" value="AMP-dep_synth/lig_dom"/>
</dbReference>
<name>R4YWX2_9ACTN</name>
<dbReference type="InterPro" id="IPR042099">
    <property type="entry name" value="ANL_N_sf"/>
</dbReference>
<dbReference type="SUPFAM" id="SSF56801">
    <property type="entry name" value="Acetyl-CoA synthetase-like"/>
    <property type="match status" value="1"/>
</dbReference>
<evidence type="ECO:0000313" key="3">
    <source>
        <dbReference type="EMBL" id="CCM62759.1"/>
    </source>
</evidence>
<dbReference type="STRING" id="1229780.BN381_130317"/>
<dbReference type="Pfam" id="PF00501">
    <property type="entry name" value="AMP-binding"/>
    <property type="match status" value="1"/>
</dbReference>
<dbReference type="InterPro" id="IPR020845">
    <property type="entry name" value="AMP-binding_CS"/>
</dbReference>
<dbReference type="InterPro" id="IPR025110">
    <property type="entry name" value="AMP-bd_C"/>
</dbReference>
<dbReference type="EMBL" id="CANL01000005">
    <property type="protein sequence ID" value="CCM62759.1"/>
    <property type="molecule type" value="Genomic_DNA"/>
</dbReference>
<comment type="caution">
    <text evidence="3">The sequence shown here is derived from an EMBL/GenBank/DDBJ whole genome shotgun (WGS) entry which is preliminary data.</text>
</comment>
<dbReference type="PROSITE" id="PS00455">
    <property type="entry name" value="AMP_BINDING"/>
    <property type="match status" value="1"/>
</dbReference>
<dbReference type="OrthoDB" id="9803968at2"/>
<keyword evidence="4" id="KW-1185">Reference proteome</keyword>
<sequence length="538" mass="58300">MSDSIEIAPIAAEAVARYQFHGQDVGRLLDQRAANRGDHPFLVWEPKGGSVRTWTYGEFAEATRKVAAGLSERGVGVGDAVLIHAENCPEAVIAWYAVARLGGMSVTTNTRSVAAELSYFIEHSGAVGAITQPQFASVVAEAGPDLAWTVCTDDNSGEAPADDELDHALERFDAIAGDQDAVPALDPDPLRPVSIMFTSGTTSKPKAVVHTHANVLWSGKVNPPNIDFGPDDTYLCYLPFFHINTQGWAIWTVLGAGGTVVLQPKFSASRFWDVIAAHGVTHISLIPFVFRAIGAEPIPEHTVRVGVFGLIMGVLDEWLGMRVMAAYGMTELVTHCVRSTPNEAYPDMAMGRVAPGYEMMIVNHETGRPAEVGEMGELWIRGVRGISVFQEYLNNPEANAKMFTDDGWCRTGDVVRLEADGNIFYCDRDKDALKVGGENVSAREVEDVCRTVPGIDDIAVVAKSHEMLDMVPVAFVIRNDAAEAEESMATAIIDVCAASLADFKVPRAVYFLDEFPTAELGKISKKDLRELADAFEPV</sequence>
<dbReference type="eggNOG" id="COG0318">
    <property type="taxonomic scope" value="Bacteria"/>
</dbReference>